<name>A0A2P8CI15_9BACT</name>
<dbReference type="OrthoDB" id="840060at2"/>
<evidence type="ECO:0000313" key="2">
    <source>
        <dbReference type="EMBL" id="PSK84617.1"/>
    </source>
</evidence>
<dbReference type="AlphaFoldDB" id="A0A2P8CI15"/>
<dbReference type="Proteomes" id="UP000240621">
    <property type="component" value="Unassembled WGS sequence"/>
</dbReference>
<reference evidence="2 3" key="1">
    <citation type="submission" date="2018-03" db="EMBL/GenBank/DDBJ databases">
        <title>Genomic Encyclopedia of Archaeal and Bacterial Type Strains, Phase II (KMG-II): from individual species to whole genera.</title>
        <authorList>
            <person name="Goeker M."/>
        </authorList>
    </citation>
    <scope>NUCLEOTIDE SEQUENCE [LARGE SCALE GENOMIC DNA]</scope>
    <source>
        <strain evidence="2 3">DSM 27267</strain>
    </source>
</reference>
<dbReference type="EMBL" id="BLAU01000001">
    <property type="protein sequence ID" value="GET20783.1"/>
    <property type="molecule type" value="Genomic_DNA"/>
</dbReference>
<evidence type="ECO:0000313" key="4">
    <source>
        <dbReference type="Proteomes" id="UP000396862"/>
    </source>
</evidence>
<dbReference type="Proteomes" id="UP000396862">
    <property type="component" value="Unassembled WGS sequence"/>
</dbReference>
<protein>
    <submittedName>
        <fullName evidence="2">Uncharacterized protein</fullName>
    </submittedName>
</protein>
<organism evidence="2 3">
    <name type="scientific">Prolixibacter denitrificans</name>
    <dbReference type="NCBI Taxonomy" id="1541063"/>
    <lineage>
        <taxon>Bacteria</taxon>
        <taxon>Pseudomonadati</taxon>
        <taxon>Bacteroidota</taxon>
        <taxon>Bacteroidia</taxon>
        <taxon>Marinilabiliales</taxon>
        <taxon>Prolixibacteraceae</taxon>
        <taxon>Prolixibacter</taxon>
    </lineage>
</organism>
<evidence type="ECO:0000313" key="3">
    <source>
        <dbReference type="Proteomes" id="UP000240621"/>
    </source>
</evidence>
<dbReference type="EMBL" id="PYGC01000002">
    <property type="protein sequence ID" value="PSK84617.1"/>
    <property type="molecule type" value="Genomic_DNA"/>
</dbReference>
<reference evidence="1 4" key="2">
    <citation type="submission" date="2019-10" db="EMBL/GenBank/DDBJ databases">
        <title>Prolixibacter strains distinguished by the presence of nitrate reductase genes were adept at nitrate-dependent anaerobic corrosion of metallic iron and carbon steel.</title>
        <authorList>
            <person name="Iino T."/>
            <person name="Shono N."/>
            <person name="Ito K."/>
            <person name="Nakamura R."/>
            <person name="Sueoka K."/>
            <person name="Harayama S."/>
            <person name="Ohkuma M."/>
        </authorList>
    </citation>
    <scope>NUCLEOTIDE SEQUENCE [LARGE SCALE GENOMIC DNA]</scope>
    <source>
        <strain evidence="1 4">MIC1-1</strain>
    </source>
</reference>
<accession>A0A2P8CI15</accession>
<evidence type="ECO:0000313" key="1">
    <source>
        <dbReference type="EMBL" id="GET20783.1"/>
    </source>
</evidence>
<gene>
    <name evidence="2" type="ORF">CLV93_102407</name>
    <name evidence="1" type="ORF">JCM18694_10290</name>
</gene>
<comment type="caution">
    <text evidence="2">The sequence shown here is derived from an EMBL/GenBank/DDBJ whole genome shotgun (WGS) entry which is preliminary data.</text>
</comment>
<keyword evidence="4" id="KW-1185">Reference proteome</keyword>
<dbReference type="RefSeq" id="WP_106541202.1">
    <property type="nucleotide sequence ID" value="NZ_BLAU01000001.1"/>
</dbReference>
<sequence length="65" mass="7554">MMEYAKVILPKVSFSQELFEKELLKCIGWSNDNGKELEELRDWCYDQFGAIYPDILDDAFSDIAA</sequence>
<proteinExistence type="predicted"/>